<gene>
    <name evidence="4" type="ORF">FUG_LOCUS170430</name>
    <name evidence="3" type="ORF">MDCFG202_LOCUS543588</name>
</gene>
<dbReference type="InterPro" id="IPR023213">
    <property type="entry name" value="CAT-like_dom_sf"/>
</dbReference>
<accession>A0A679PAV8</accession>
<keyword evidence="1" id="KW-0808">Transferase</keyword>
<evidence type="ECO:0000256" key="1">
    <source>
        <dbReference type="ARBA" id="ARBA00022679"/>
    </source>
</evidence>
<evidence type="ECO:0000313" key="3">
    <source>
        <dbReference type="EMBL" id="CAG2007342.1"/>
    </source>
</evidence>
<feature type="domain" description="Trichothecene 3-O-acetyltransferase-like N-terminal" evidence="2">
    <location>
        <begin position="49"/>
        <end position="171"/>
    </location>
</feature>
<name>A0A679PAV8_GIBZA</name>
<dbReference type="Gene3D" id="3.30.559.10">
    <property type="entry name" value="Chloramphenicol acetyltransferase-like domain"/>
    <property type="match status" value="1"/>
</dbReference>
<organism evidence="4">
    <name type="scientific">Gibberella zeae</name>
    <name type="common">Wheat head blight fungus</name>
    <name type="synonym">Fusarium graminearum</name>
    <dbReference type="NCBI Taxonomy" id="5518"/>
    <lineage>
        <taxon>Eukaryota</taxon>
        <taxon>Fungi</taxon>
        <taxon>Dikarya</taxon>
        <taxon>Ascomycota</taxon>
        <taxon>Pezizomycotina</taxon>
        <taxon>Sordariomycetes</taxon>
        <taxon>Hypocreomycetidae</taxon>
        <taxon>Hypocreales</taxon>
        <taxon>Nectriaceae</taxon>
        <taxon>Fusarium</taxon>
    </lineage>
</organism>
<dbReference type="OrthoDB" id="5006450at2759"/>
<dbReference type="AlphaFoldDB" id="A0A679PAV8"/>
<reference evidence="4" key="1">
    <citation type="submission" date="2019-04" db="EMBL/GenBank/DDBJ databases">
        <authorList>
            <person name="Melise S."/>
            <person name="Noan J."/>
            <person name="Okalmin O."/>
        </authorList>
    </citation>
    <scope>NUCLEOTIDE SEQUENCE</scope>
    <source>
        <strain evidence="4">FN9</strain>
    </source>
</reference>
<dbReference type="Proteomes" id="UP000746612">
    <property type="component" value="Unassembled WGS sequence"/>
</dbReference>
<protein>
    <recommendedName>
        <fullName evidence="2">Trichothecene 3-O-acetyltransferase-like N-terminal domain-containing protein</fullName>
    </recommendedName>
</protein>
<dbReference type="GO" id="GO:0016740">
    <property type="term" value="F:transferase activity"/>
    <property type="evidence" value="ECO:0007669"/>
    <property type="project" value="UniProtKB-KW"/>
</dbReference>
<dbReference type="InterPro" id="IPR054710">
    <property type="entry name" value="Tri101-like_N"/>
</dbReference>
<dbReference type="EMBL" id="CAJPIJ010000187">
    <property type="protein sequence ID" value="CAG2007342.1"/>
    <property type="molecule type" value="Genomic_DNA"/>
</dbReference>
<reference evidence="3" key="2">
    <citation type="submission" date="2021-03" db="EMBL/GenBank/DDBJ databases">
        <authorList>
            <person name="Alouane T."/>
            <person name="Langin T."/>
            <person name="Bonhomme L."/>
        </authorList>
    </citation>
    <scope>NUCLEOTIDE SEQUENCE</scope>
    <source>
        <strain evidence="3">MDC_Fg202</strain>
    </source>
</reference>
<evidence type="ECO:0000259" key="2">
    <source>
        <dbReference type="Pfam" id="PF22664"/>
    </source>
</evidence>
<proteinExistence type="predicted"/>
<dbReference type="Pfam" id="PF22664">
    <property type="entry name" value="TRI-like_N"/>
    <property type="match status" value="1"/>
</dbReference>
<dbReference type="EMBL" id="CAAKMV010000120">
    <property type="protein sequence ID" value="VIO55539.1"/>
    <property type="molecule type" value="Genomic_DNA"/>
</dbReference>
<sequence length="197" mass="21356">MSPNAISTGTQAKQDDYLVGLEQYGLQQPSAQQKLTPLDMNIPRLYGIRLVLCFPLTSGADKFQIYENLKKGLGHTVTSIPWIAEVIGPEEGQDPKAGRVQIVDSPIGYKFPRAMSAISSLKEKSFPLSEFSTAQLGPIDVMPQAQASFVDGGLLLTVGVYHPVCNAAALDALLSAWSYNNRSGKDDRRSMKLQGKG</sequence>
<evidence type="ECO:0000313" key="4">
    <source>
        <dbReference type="EMBL" id="VIO55539.1"/>
    </source>
</evidence>